<dbReference type="Gene3D" id="3.10.100.10">
    <property type="entry name" value="Mannose-Binding Protein A, subunit A"/>
    <property type="match status" value="1"/>
</dbReference>
<comment type="subcellular location">
    <subcellularLocation>
        <location evidence="2">Cell membrane</location>
    </subcellularLocation>
    <subcellularLocation>
        <location evidence="1">Membrane</location>
        <topology evidence="1">Multi-pass membrane protein</topology>
    </subcellularLocation>
</comment>
<keyword evidence="7 14" id="KW-1133">Transmembrane helix</keyword>
<dbReference type="GO" id="GO:0099095">
    <property type="term" value="F:ligand-gated monoatomic anion channel activity"/>
    <property type="evidence" value="ECO:0007669"/>
    <property type="project" value="UniProtKB-ARBA"/>
</dbReference>
<dbReference type="Pfam" id="PF02931">
    <property type="entry name" value="Neur_chan_LBD"/>
    <property type="match status" value="1"/>
</dbReference>
<evidence type="ECO:0000256" key="11">
    <source>
        <dbReference type="ARBA" id="ARBA00023303"/>
    </source>
</evidence>
<feature type="transmembrane region" description="Helical" evidence="14">
    <location>
        <begin position="740"/>
        <end position="764"/>
    </location>
</feature>
<evidence type="ECO:0000256" key="2">
    <source>
        <dbReference type="ARBA" id="ARBA00004236"/>
    </source>
</evidence>
<keyword evidence="18" id="KW-1185">Reference proteome</keyword>
<feature type="domain" description="Pentraxin (PTX)" evidence="16">
    <location>
        <begin position="27"/>
        <end position="245"/>
    </location>
</feature>
<evidence type="ECO:0000313" key="17">
    <source>
        <dbReference type="EMBL" id="KAG7160133.1"/>
    </source>
</evidence>
<dbReference type="InterPro" id="IPR036719">
    <property type="entry name" value="Neuro-gated_channel_TM_sf"/>
</dbReference>
<dbReference type="Proteomes" id="UP000747542">
    <property type="component" value="Unassembled WGS sequence"/>
</dbReference>
<dbReference type="PROSITE" id="PS50068">
    <property type="entry name" value="LDLRA_2"/>
    <property type="match status" value="1"/>
</dbReference>
<keyword evidence="5 14" id="KW-0812">Transmembrane</keyword>
<dbReference type="Pfam" id="PF00057">
    <property type="entry name" value="Ldl_recept_a"/>
    <property type="match status" value="1"/>
</dbReference>
<dbReference type="PROSITE" id="PS00236">
    <property type="entry name" value="NEUROTR_ION_CHANNEL"/>
    <property type="match status" value="1"/>
</dbReference>
<dbReference type="InterPro" id="IPR016186">
    <property type="entry name" value="C-type_lectin-like/link_sf"/>
</dbReference>
<feature type="disulfide bond" evidence="12">
    <location>
        <begin position="503"/>
        <end position="518"/>
    </location>
</feature>
<dbReference type="PANTHER" id="PTHR18945">
    <property type="entry name" value="NEUROTRANSMITTER GATED ION CHANNEL"/>
    <property type="match status" value="1"/>
</dbReference>
<dbReference type="GO" id="GO:0005254">
    <property type="term" value="F:chloride channel activity"/>
    <property type="evidence" value="ECO:0007669"/>
    <property type="project" value="UniProtKB-ARBA"/>
</dbReference>
<feature type="disulfide bond" evidence="12">
    <location>
        <begin position="484"/>
        <end position="496"/>
    </location>
</feature>
<dbReference type="SUPFAM" id="SSF56436">
    <property type="entry name" value="C-type lectin-like"/>
    <property type="match status" value="1"/>
</dbReference>
<reference evidence="17" key="1">
    <citation type="journal article" date="2021" name="Sci. Adv.">
        <title>The American lobster genome reveals insights on longevity, neural, and immune adaptations.</title>
        <authorList>
            <person name="Polinski J.M."/>
            <person name="Zimin A.V."/>
            <person name="Clark K.F."/>
            <person name="Kohn A.B."/>
            <person name="Sadowski N."/>
            <person name="Timp W."/>
            <person name="Ptitsyn A."/>
            <person name="Khanna P."/>
            <person name="Romanova D.Y."/>
            <person name="Williams P."/>
            <person name="Greenwood S.J."/>
            <person name="Moroz L.L."/>
            <person name="Walt D.R."/>
            <person name="Bodnar A.G."/>
        </authorList>
    </citation>
    <scope>NUCLEOTIDE SEQUENCE</scope>
    <source>
        <strain evidence="17">GMGI-L3</strain>
    </source>
</reference>
<dbReference type="InterPro" id="IPR001304">
    <property type="entry name" value="C-type_lectin-like"/>
</dbReference>
<keyword evidence="9 14" id="KW-0472">Membrane</keyword>
<dbReference type="Pfam" id="PF02932">
    <property type="entry name" value="Neur_chan_memb"/>
    <property type="match status" value="1"/>
</dbReference>
<dbReference type="InterPro" id="IPR006202">
    <property type="entry name" value="Neur_chan_lig-bd"/>
</dbReference>
<dbReference type="InterPro" id="IPR038050">
    <property type="entry name" value="Neuro_actylchol_rec"/>
</dbReference>
<dbReference type="Gene3D" id="1.20.58.390">
    <property type="entry name" value="Neurotransmitter-gated ion-channel transmembrane domain"/>
    <property type="match status" value="1"/>
</dbReference>
<keyword evidence="11" id="KW-0407">Ion channel</keyword>
<comment type="caution">
    <text evidence="17">The sequence shown here is derived from an EMBL/GenBank/DDBJ whole genome shotgun (WGS) entry which is preliminary data.</text>
</comment>
<organism evidence="17 18">
    <name type="scientific">Homarus americanus</name>
    <name type="common">American lobster</name>
    <dbReference type="NCBI Taxonomy" id="6706"/>
    <lineage>
        <taxon>Eukaryota</taxon>
        <taxon>Metazoa</taxon>
        <taxon>Ecdysozoa</taxon>
        <taxon>Arthropoda</taxon>
        <taxon>Crustacea</taxon>
        <taxon>Multicrustacea</taxon>
        <taxon>Malacostraca</taxon>
        <taxon>Eumalacostraca</taxon>
        <taxon>Eucarida</taxon>
        <taxon>Decapoda</taxon>
        <taxon>Pleocyemata</taxon>
        <taxon>Astacidea</taxon>
        <taxon>Nephropoidea</taxon>
        <taxon>Nephropidae</taxon>
        <taxon>Homarus</taxon>
    </lineage>
</organism>
<evidence type="ECO:0000256" key="9">
    <source>
        <dbReference type="ARBA" id="ARBA00023136"/>
    </source>
</evidence>
<accession>A0A8J5MQK1</accession>
<dbReference type="SUPFAM" id="SSF49899">
    <property type="entry name" value="Concanavalin A-like lectins/glucanases"/>
    <property type="match status" value="1"/>
</dbReference>
<evidence type="ECO:0000256" key="7">
    <source>
        <dbReference type="ARBA" id="ARBA00022989"/>
    </source>
</evidence>
<dbReference type="CDD" id="cd00037">
    <property type="entry name" value="CLECT"/>
    <property type="match status" value="1"/>
</dbReference>
<dbReference type="InterPro" id="IPR036055">
    <property type="entry name" value="LDL_receptor-like_sf"/>
</dbReference>
<evidence type="ECO:0000256" key="6">
    <source>
        <dbReference type="ARBA" id="ARBA00022729"/>
    </source>
</evidence>
<dbReference type="Gene3D" id="2.60.120.200">
    <property type="match status" value="1"/>
</dbReference>
<dbReference type="CDD" id="cd00112">
    <property type="entry name" value="LDLa"/>
    <property type="match status" value="1"/>
</dbReference>
<dbReference type="SUPFAM" id="SSF57424">
    <property type="entry name" value="LDL receptor-like module"/>
    <property type="match status" value="1"/>
</dbReference>
<dbReference type="Gene3D" id="2.70.170.10">
    <property type="entry name" value="Neurotransmitter-gated ion-channel ligand-binding domain"/>
    <property type="match status" value="1"/>
</dbReference>
<proteinExistence type="predicted"/>
<dbReference type="InterPro" id="IPR013320">
    <property type="entry name" value="ConA-like_dom_sf"/>
</dbReference>
<evidence type="ECO:0000259" key="15">
    <source>
        <dbReference type="PROSITE" id="PS50041"/>
    </source>
</evidence>
<dbReference type="SUPFAM" id="SSF90112">
    <property type="entry name" value="Neurotransmitter-gated ion-channel transmembrane pore"/>
    <property type="match status" value="1"/>
</dbReference>
<keyword evidence="3" id="KW-0813">Transport</keyword>
<dbReference type="PRINTS" id="PR00253">
    <property type="entry name" value="GABAARECEPTR"/>
</dbReference>
<sequence>MTKLSLSPRRWRDLEDGDVIGGEEDTYPAVYLQSQGVSNNKSFVQWKKSVPTLSTLTVCLHLYLLHTRSNLMPLLSYSVPEFPDELLVYVNWDTGAVVVVCCGGDGHVELEGVFTFSILHTWVHICLALDLQAWRYTLMVDSKGYSGEVITLSGEELIMQGGGILLLGQEQDLHGEGFNLEQSLEAYIANFLIYPQFLREQLINEFVSCDFRRFDTATVSFVLMTEDWQASGDVELFFVPKQEVCGEPPKTHVMFPEHRTLYQSQVLCQMLKGMVAVPESEAENRQVVEDTKSLVATCTTGYGVYLWLGIGVSRGDDTWEYINLETNATIQYNNFRHGYARSISTFRCVFMDSLAEGKWVVYPCNIKTCTVCTFTSHTTLRLRGLCGDTLLNRQFIINGMKNNKALFDGISHTQIYWDNTTWVMRDLFFSKITATMEMTNIMQYPLGLQRWNITVYMSQSQVTQVFSSGDSCPTTQPELLLTACRADQYTCNDGTCILKMQRCDLEVNCPDQSDERLCNAVVVPRDYIKEVPPARVGTEPARIHINVTILSMQPIDTRNMKLTFDLSLDLIWRDPRLDMESLNYAETLNVIHDEENIWRPEIIFQDVTGTEAETKLQWETFVAVMQSGPDPDDITRVREDEVYPGDKNSLKLTQTYHVIVSCQMNLVSYPFDSQLCSFIIRLQYFTKDLVAFKGSDILVEYRGAKNLREYEMRHVEMVQSDWNSHSGQEIRFRLENLSGFYVSSTYVPTFLMVLICYSTFYFELDDFNDRIMVSLTALLVLATLFTQITETTPKTSYLKLLDTWFVACILINFSIVILLVIINYQKMRESSNLVMPFSKKKVMYPPPERSRKTNLFSQIVVPIILLILVIAYVGVSVNEM</sequence>
<dbReference type="Pfam" id="PF00354">
    <property type="entry name" value="Pentaxin"/>
    <property type="match status" value="1"/>
</dbReference>
<comment type="caution">
    <text evidence="13">Lacks conserved residue(s) required for the propagation of feature annotation.</text>
</comment>
<dbReference type="InterPro" id="IPR023415">
    <property type="entry name" value="LDLR_class-A_CS"/>
</dbReference>
<dbReference type="PROSITE" id="PS51828">
    <property type="entry name" value="PTX_2"/>
    <property type="match status" value="1"/>
</dbReference>
<dbReference type="PROSITE" id="PS50041">
    <property type="entry name" value="C_TYPE_LECTIN_2"/>
    <property type="match status" value="1"/>
</dbReference>
<evidence type="ECO:0000256" key="1">
    <source>
        <dbReference type="ARBA" id="ARBA00004141"/>
    </source>
</evidence>
<evidence type="ECO:0000256" key="5">
    <source>
        <dbReference type="ARBA" id="ARBA00022692"/>
    </source>
</evidence>
<keyword evidence="10 12" id="KW-1015">Disulfide bond</keyword>
<evidence type="ECO:0000256" key="12">
    <source>
        <dbReference type="PROSITE-ProRule" id="PRU00124"/>
    </source>
</evidence>
<dbReference type="InterPro" id="IPR006029">
    <property type="entry name" value="Neurotrans-gated_channel_TM"/>
</dbReference>
<dbReference type="AlphaFoldDB" id="A0A8J5MQK1"/>
<dbReference type="SMART" id="SM00159">
    <property type="entry name" value="PTX"/>
    <property type="match status" value="1"/>
</dbReference>
<dbReference type="InterPro" id="IPR006201">
    <property type="entry name" value="Neur_channel"/>
</dbReference>
<evidence type="ECO:0000313" key="18">
    <source>
        <dbReference type="Proteomes" id="UP000747542"/>
    </source>
</evidence>
<dbReference type="SUPFAM" id="SSF63712">
    <property type="entry name" value="Nicotinic receptor ligand binding domain-like"/>
    <property type="match status" value="1"/>
</dbReference>
<keyword evidence="4" id="KW-1003">Cell membrane</keyword>
<keyword evidence="8" id="KW-0406">Ion transport</keyword>
<dbReference type="PROSITE" id="PS01209">
    <property type="entry name" value="LDLRA_1"/>
    <property type="match status" value="1"/>
</dbReference>
<evidence type="ECO:0000256" key="8">
    <source>
        <dbReference type="ARBA" id="ARBA00023065"/>
    </source>
</evidence>
<dbReference type="EMBL" id="JAHLQT010031643">
    <property type="protein sequence ID" value="KAG7160133.1"/>
    <property type="molecule type" value="Genomic_DNA"/>
</dbReference>
<evidence type="ECO:0000256" key="14">
    <source>
        <dbReference type="SAM" id="Phobius"/>
    </source>
</evidence>
<dbReference type="InterPro" id="IPR001759">
    <property type="entry name" value="PTX_dom"/>
</dbReference>
<feature type="domain" description="C-type lectin" evidence="15">
    <location>
        <begin position="259"/>
        <end position="373"/>
    </location>
</feature>
<keyword evidence="17" id="KW-0675">Receptor</keyword>
<dbReference type="InterPro" id="IPR036734">
    <property type="entry name" value="Neur_chan_lig-bd_sf"/>
</dbReference>
<dbReference type="InterPro" id="IPR018000">
    <property type="entry name" value="Neurotransmitter_ion_chnl_CS"/>
</dbReference>
<feature type="transmembrane region" description="Helical" evidence="14">
    <location>
        <begin position="771"/>
        <end position="789"/>
    </location>
</feature>
<keyword evidence="6" id="KW-0732">Signal</keyword>
<feature type="transmembrane region" description="Helical" evidence="14">
    <location>
        <begin position="804"/>
        <end position="824"/>
    </location>
</feature>
<gene>
    <name evidence="17" type="primary">Gabrg3-L1</name>
    <name evidence="17" type="ORF">Hamer_G012674</name>
</gene>
<protein>
    <submittedName>
        <fullName evidence="17">Gamma-aminobutyric acid receptor subunit gamma-3-like 1</fullName>
    </submittedName>
</protein>
<dbReference type="SMART" id="SM00192">
    <property type="entry name" value="LDLa"/>
    <property type="match status" value="1"/>
</dbReference>
<dbReference type="InterPro" id="IPR002172">
    <property type="entry name" value="LDrepeatLR_classA_rpt"/>
</dbReference>
<evidence type="ECO:0000256" key="3">
    <source>
        <dbReference type="ARBA" id="ARBA00022448"/>
    </source>
</evidence>
<name>A0A8J5MQK1_HOMAM</name>
<evidence type="ECO:0000259" key="16">
    <source>
        <dbReference type="PROSITE" id="PS51828"/>
    </source>
</evidence>
<dbReference type="GO" id="GO:0004888">
    <property type="term" value="F:transmembrane signaling receptor activity"/>
    <property type="evidence" value="ECO:0007669"/>
    <property type="project" value="InterPro"/>
</dbReference>
<feature type="transmembrane region" description="Helical" evidence="14">
    <location>
        <begin position="855"/>
        <end position="875"/>
    </location>
</feature>
<dbReference type="Gene3D" id="4.10.400.10">
    <property type="entry name" value="Low-density Lipoprotein Receptor"/>
    <property type="match status" value="1"/>
</dbReference>
<dbReference type="InterPro" id="IPR016187">
    <property type="entry name" value="CTDL_fold"/>
</dbReference>
<dbReference type="GO" id="GO:0005886">
    <property type="term" value="C:plasma membrane"/>
    <property type="evidence" value="ECO:0007669"/>
    <property type="project" value="UniProtKB-SubCell"/>
</dbReference>
<evidence type="ECO:0000256" key="10">
    <source>
        <dbReference type="ARBA" id="ARBA00023157"/>
    </source>
</evidence>
<dbReference type="GO" id="GO:0005230">
    <property type="term" value="F:extracellular ligand-gated monoatomic ion channel activity"/>
    <property type="evidence" value="ECO:0007669"/>
    <property type="project" value="InterPro"/>
</dbReference>
<dbReference type="Pfam" id="PF00059">
    <property type="entry name" value="Lectin_C"/>
    <property type="match status" value="1"/>
</dbReference>
<feature type="disulfide bond" evidence="12">
    <location>
        <begin position="491"/>
        <end position="509"/>
    </location>
</feature>
<evidence type="ECO:0000256" key="13">
    <source>
        <dbReference type="PROSITE-ProRule" id="PRU01172"/>
    </source>
</evidence>
<dbReference type="InterPro" id="IPR006028">
    <property type="entry name" value="GABAA/Glycine_rcpt"/>
</dbReference>
<evidence type="ECO:0000256" key="4">
    <source>
        <dbReference type="ARBA" id="ARBA00022475"/>
    </source>
</evidence>